<dbReference type="AlphaFoldDB" id="A0A1E3L6E1"/>
<dbReference type="RefSeq" id="WP_069326820.1">
    <property type="nucleotide sequence ID" value="NZ_MDER01000031.1"/>
</dbReference>
<dbReference type="Proteomes" id="UP000094578">
    <property type="component" value="Unassembled WGS sequence"/>
</dbReference>
<name>A0A1E3L6E1_9BACL</name>
<dbReference type="EMBL" id="MDER01000031">
    <property type="protein sequence ID" value="ODP29397.1"/>
    <property type="molecule type" value="Genomic_DNA"/>
</dbReference>
<keyword evidence="3" id="KW-1185">Reference proteome</keyword>
<evidence type="ECO:0000313" key="3">
    <source>
        <dbReference type="Proteomes" id="UP000094578"/>
    </source>
</evidence>
<accession>A0A1E3L6E1</accession>
<feature type="domain" description="Butirosin biosynthesis protein H N-terminal" evidence="1">
    <location>
        <begin position="64"/>
        <end position="140"/>
    </location>
</feature>
<evidence type="ECO:0000313" key="2">
    <source>
        <dbReference type="EMBL" id="ODP29397.1"/>
    </source>
</evidence>
<organism evidence="2 3">
    <name type="scientific">Paenibacillus nuruki</name>
    <dbReference type="NCBI Taxonomy" id="1886670"/>
    <lineage>
        <taxon>Bacteria</taxon>
        <taxon>Bacillati</taxon>
        <taxon>Bacillota</taxon>
        <taxon>Bacilli</taxon>
        <taxon>Bacillales</taxon>
        <taxon>Paenibacillaceae</taxon>
        <taxon>Paenibacillus</taxon>
    </lineage>
</organism>
<evidence type="ECO:0000259" key="1">
    <source>
        <dbReference type="Pfam" id="PF14399"/>
    </source>
</evidence>
<comment type="caution">
    <text evidence="2">The sequence shown here is derived from an EMBL/GenBank/DDBJ whole genome shotgun (WGS) entry which is preliminary data.</text>
</comment>
<dbReference type="Pfam" id="PF14399">
    <property type="entry name" value="BtrH_N"/>
    <property type="match status" value="1"/>
</dbReference>
<dbReference type="InterPro" id="IPR026935">
    <property type="entry name" value="BtrH_N"/>
</dbReference>
<gene>
    <name evidence="2" type="ORF">PTI45_01406</name>
</gene>
<sequence>MSSFSNLLDLKPLSGFDWSCFNGNIATAISYFGNDYLHAFQQSWTFSRFDQHDLPYHSLGQETYTYEEILKYANVDSMLHRNIALPDALRKIHQELEAGRPVLVKCDAFSCPWFPDNYHTLHNTHFFIIVDYDAQTDVFSCTDVSYMTHNYKQSVADFSQGFLNEVMTFSPTTRTAHTEEMDIDSLLLNIAKTNLGLQPQSYSIFDSMRTFADRFEECYQLAVTEMNQFDLGAANKLHLELLYIIQARMQFLRWLEHYADTENVNIQRIRAAFEQSIKSWSIVRMMYLKLYEPKSNKEHIFSTLPEKIKAIAAMEEDIAYTILHMEQMRVLNLKLSPAHTSIG</sequence>
<proteinExistence type="predicted"/>
<reference evidence="2 3" key="1">
    <citation type="submission" date="2016-08" db="EMBL/GenBank/DDBJ databases">
        <title>Genome sequencing of Paenibacillus sp. TI45-13ar, isolated from Korean traditional nuruk.</title>
        <authorList>
            <person name="Kim S.-J."/>
        </authorList>
    </citation>
    <scope>NUCLEOTIDE SEQUENCE [LARGE SCALE GENOMIC DNA]</scope>
    <source>
        <strain evidence="2 3">TI45-13ar</strain>
    </source>
</reference>
<protein>
    <recommendedName>
        <fullName evidence="1">Butirosin biosynthesis protein H N-terminal domain-containing protein</fullName>
    </recommendedName>
</protein>